<proteinExistence type="predicted"/>
<dbReference type="AlphaFoldDB" id="A0A1Y2FUZ8"/>
<keyword evidence="3 6" id="KW-0812">Transmembrane</keyword>
<keyword evidence="4 6" id="KW-1133">Transmembrane helix</keyword>
<dbReference type="Proteomes" id="UP000193685">
    <property type="component" value="Unassembled WGS sequence"/>
</dbReference>
<feature type="transmembrane region" description="Helical" evidence="6">
    <location>
        <begin position="418"/>
        <end position="443"/>
    </location>
</feature>
<evidence type="ECO:0000256" key="4">
    <source>
        <dbReference type="ARBA" id="ARBA00022989"/>
    </source>
</evidence>
<feature type="transmembrane region" description="Helical" evidence="6">
    <location>
        <begin position="155"/>
        <end position="175"/>
    </location>
</feature>
<organism evidence="8 9">
    <name type="scientific">Protomyces lactucae-debilis</name>
    <dbReference type="NCBI Taxonomy" id="2754530"/>
    <lineage>
        <taxon>Eukaryota</taxon>
        <taxon>Fungi</taxon>
        <taxon>Dikarya</taxon>
        <taxon>Ascomycota</taxon>
        <taxon>Taphrinomycotina</taxon>
        <taxon>Taphrinomycetes</taxon>
        <taxon>Taphrinales</taxon>
        <taxon>Protomycetaceae</taxon>
        <taxon>Protomyces</taxon>
    </lineage>
</organism>
<keyword evidence="9" id="KW-1185">Reference proteome</keyword>
<evidence type="ECO:0000256" key="3">
    <source>
        <dbReference type="ARBA" id="ARBA00022692"/>
    </source>
</evidence>
<evidence type="ECO:0000256" key="5">
    <source>
        <dbReference type="ARBA" id="ARBA00023136"/>
    </source>
</evidence>
<feature type="transmembrane region" description="Helical" evidence="6">
    <location>
        <begin position="305"/>
        <end position="331"/>
    </location>
</feature>
<feature type="transmembrane region" description="Helical" evidence="6">
    <location>
        <begin position="213"/>
        <end position="233"/>
    </location>
</feature>
<dbReference type="RefSeq" id="XP_040728317.1">
    <property type="nucleotide sequence ID" value="XM_040868443.1"/>
</dbReference>
<dbReference type="EMBL" id="MCFI01000001">
    <property type="protein sequence ID" value="ORY87822.1"/>
    <property type="molecule type" value="Genomic_DNA"/>
</dbReference>
<evidence type="ECO:0000313" key="9">
    <source>
        <dbReference type="Proteomes" id="UP000193685"/>
    </source>
</evidence>
<dbReference type="PANTHER" id="PTHR23502:SF20">
    <property type="entry name" value="TRANSPORTER, PUTATIVE (AFU_ORTHOLOGUE AFUA_6G13880)-RELATED"/>
    <property type="match status" value="1"/>
</dbReference>
<keyword evidence="2" id="KW-0813">Transport</keyword>
<gene>
    <name evidence="8" type="ORF">BCR37DRAFT_375726</name>
</gene>
<dbReference type="GO" id="GO:0005886">
    <property type="term" value="C:plasma membrane"/>
    <property type="evidence" value="ECO:0007669"/>
    <property type="project" value="TreeGrafter"/>
</dbReference>
<name>A0A1Y2FUZ8_PROLT</name>
<dbReference type="InterPro" id="IPR036259">
    <property type="entry name" value="MFS_trans_sf"/>
</dbReference>
<sequence>MALGIAAVRNVPLNVEVLGTQRICLKVKSEKELVLVPTPSSDPNDPLRLSWGEKQSILWTVAVLSFVVSIFGPMVGTSYLQVSSELHKPLDPVVQALSGTFGMTVGLGALLTGALGTAYGKRPVFFFSLLLLIGMTFWCYRVRTLPMLAATRALQGLAASGIEIMASSVVVDLFFVHTRGRYLAIIGAVHGIGYLVSQIAGGFVVQHFGWRDLFSLSGFLLLALVLPVFFLLLETGFSRGDSIGGNESLPLTDMSHTKRVISASEVSIDPTIERKSYRQCLSVLSWRSLSPTPFWKLVVRPVVPLMVFPAVIFGTFVHGLGTVYLHCFGYAKLALFTKAPYSLTPTQIGLTALPGVVTNLLGYLIGGYASDMLVTRLSRRNDGMYEPEFRLWLMVPQTIFSTAGFIGFGYFVSHGSSLALVLASYASVGISIAFGSLASMTYLMDTMPIATVQEAIVSIVVLRSIFNFVAASKINGFIHHFGVEKVFFGLGMANLAVSLLTIPFYIFGKRLRYWSSTNKTLQKLL</sequence>
<dbReference type="GO" id="GO:0022857">
    <property type="term" value="F:transmembrane transporter activity"/>
    <property type="evidence" value="ECO:0007669"/>
    <property type="project" value="InterPro"/>
</dbReference>
<feature type="transmembrane region" description="Helical" evidence="6">
    <location>
        <begin position="391"/>
        <end position="412"/>
    </location>
</feature>
<dbReference type="PANTHER" id="PTHR23502">
    <property type="entry name" value="MAJOR FACILITATOR SUPERFAMILY"/>
    <property type="match status" value="1"/>
</dbReference>
<dbReference type="InterPro" id="IPR011701">
    <property type="entry name" value="MFS"/>
</dbReference>
<keyword evidence="5 6" id="KW-0472">Membrane</keyword>
<dbReference type="Gene3D" id="1.20.1250.20">
    <property type="entry name" value="MFS general substrate transporter like domains"/>
    <property type="match status" value="1"/>
</dbReference>
<feature type="transmembrane region" description="Helical" evidence="6">
    <location>
        <begin position="124"/>
        <end position="143"/>
    </location>
</feature>
<evidence type="ECO:0000259" key="7">
    <source>
        <dbReference type="PROSITE" id="PS50850"/>
    </source>
</evidence>
<feature type="transmembrane region" description="Helical" evidence="6">
    <location>
        <begin position="486"/>
        <end position="507"/>
    </location>
</feature>
<feature type="domain" description="Major facilitator superfamily (MFS) profile" evidence="7">
    <location>
        <begin position="57"/>
        <end position="510"/>
    </location>
</feature>
<evidence type="ECO:0000313" key="8">
    <source>
        <dbReference type="EMBL" id="ORY87822.1"/>
    </source>
</evidence>
<evidence type="ECO:0000256" key="1">
    <source>
        <dbReference type="ARBA" id="ARBA00004141"/>
    </source>
</evidence>
<dbReference type="GeneID" id="63785042"/>
<feature type="transmembrane region" description="Helical" evidence="6">
    <location>
        <begin position="351"/>
        <end position="370"/>
    </location>
</feature>
<accession>A0A1Y2FUZ8</accession>
<comment type="subcellular location">
    <subcellularLocation>
        <location evidence="1">Membrane</location>
        <topology evidence="1">Multi-pass membrane protein</topology>
    </subcellularLocation>
</comment>
<evidence type="ECO:0000256" key="2">
    <source>
        <dbReference type="ARBA" id="ARBA00022448"/>
    </source>
</evidence>
<dbReference type="STRING" id="56484.A0A1Y2FUZ8"/>
<dbReference type="PROSITE" id="PS50850">
    <property type="entry name" value="MFS"/>
    <property type="match status" value="1"/>
</dbReference>
<dbReference type="Pfam" id="PF07690">
    <property type="entry name" value="MFS_1"/>
    <property type="match status" value="1"/>
</dbReference>
<feature type="transmembrane region" description="Helical" evidence="6">
    <location>
        <begin position="57"/>
        <end position="76"/>
    </location>
</feature>
<comment type="caution">
    <text evidence="8">The sequence shown here is derived from an EMBL/GenBank/DDBJ whole genome shotgun (WGS) entry which is preliminary data.</text>
</comment>
<feature type="transmembrane region" description="Helical" evidence="6">
    <location>
        <begin position="96"/>
        <end position="117"/>
    </location>
</feature>
<dbReference type="Gene3D" id="1.20.1720.10">
    <property type="entry name" value="Multidrug resistance protein D"/>
    <property type="match status" value="1"/>
</dbReference>
<dbReference type="SUPFAM" id="SSF103473">
    <property type="entry name" value="MFS general substrate transporter"/>
    <property type="match status" value="1"/>
</dbReference>
<dbReference type="InterPro" id="IPR020846">
    <property type="entry name" value="MFS_dom"/>
</dbReference>
<feature type="transmembrane region" description="Helical" evidence="6">
    <location>
        <begin position="182"/>
        <end position="201"/>
    </location>
</feature>
<protein>
    <submittedName>
        <fullName evidence="8">Major facilitator superfamily domain-containing protein</fullName>
    </submittedName>
</protein>
<feature type="transmembrane region" description="Helical" evidence="6">
    <location>
        <begin position="455"/>
        <end position="474"/>
    </location>
</feature>
<evidence type="ECO:0000256" key="6">
    <source>
        <dbReference type="SAM" id="Phobius"/>
    </source>
</evidence>
<reference evidence="8 9" key="1">
    <citation type="submission" date="2016-07" db="EMBL/GenBank/DDBJ databases">
        <title>Pervasive Adenine N6-methylation of Active Genes in Fungi.</title>
        <authorList>
            <consortium name="DOE Joint Genome Institute"/>
            <person name="Mondo S.J."/>
            <person name="Dannebaum R.O."/>
            <person name="Kuo R.C."/>
            <person name="Labutti K."/>
            <person name="Haridas S."/>
            <person name="Kuo A."/>
            <person name="Salamov A."/>
            <person name="Ahrendt S.R."/>
            <person name="Lipzen A."/>
            <person name="Sullivan W."/>
            <person name="Andreopoulos W.B."/>
            <person name="Clum A."/>
            <person name="Lindquist E."/>
            <person name="Daum C."/>
            <person name="Ramamoorthy G.K."/>
            <person name="Gryganskyi A."/>
            <person name="Culley D."/>
            <person name="Magnuson J.K."/>
            <person name="James T.Y."/>
            <person name="O'Malley M.A."/>
            <person name="Stajich J.E."/>
            <person name="Spatafora J.W."/>
            <person name="Visel A."/>
            <person name="Grigoriev I.V."/>
        </authorList>
    </citation>
    <scope>NUCLEOTIDE SEQUENCE [LARGE SCALE GENOMIC DNA]</scope>
    <source>
        <strain evidence="8 9">12-1054</strain>
    </source>
</reference>
<dbReference type="OMA" id="CEPEFRL"/>
<dbReference type="OrthoDB" id="4500315at2759"/>